<dbReference type="InParanoid" id="A0A1V8TUU3"/>
<evidence type="ECO:0000313" key="3">
    <source>
        <dbReference type="Proteomes" id="UP000192596"/>
    </source>
</evidence>
<proteinExistence type="predicted"/>
<dbReference type="InterPro" id="IPR018814">
    <property type="entry name" value="DUF5427"/>
</dbReference>
<dbReference type="STRING" id="1507870.A0A1V8TUU3"/>
<evidence type="ECO:0000256" key="1">
    <source>
        <dbReference type="SAM" id="MobiDB-lite"/>
    </source>
</evidence>
<comment type="caution">
    <text evidence="2">The sequence shown here is derived from an EMBL/GenBank/DDBJ whole genome shotgun (WGS) entry which is preliminary data.</text>
</comment>
<feature type="compositionally biased region" description="Basic and acidic residues" evidence="1">
    <location>
        <begin position="108"/>
        <end position="120"/>
    </location>
</feature>
<name>A0A1V8TUU3_9PEZI</name>
<evidence type="ECO:0008006" key="4">
    <source>
        <dbReference type="Google" id="ProtNLM"/>
    </source>
</evidence>
<organism evidence="2 3">
    <name type="scientific">Cryoendolithus antarcticus</name>
    <dbReference type="NCBI Taxonomy" id="1507870"/>
    <lineage>
        <taxon>Eukaryota</taxon>
        <taxon>Fungi</taxon>
        <taxon>Dikarya</taxon>
        <taxon>Ascomycota</taxon>
        <taxon>Pezizomycotina</taxon>
        <taxon>Dothideomycetes</taxon>
        <taxon>Dothideomycetidae</taxon>
        <taxon>Cladosporiales</taxon>
        <taxon>Cladosporiaceae</taxon>
        <taxon>Cryoendolithus</taxon>
    </lineage>
</organism>
<dbReference type="OrthoDB" id="5594977at2759"/>
<feature type="region of interest" description="Disordered" evidence="1">
    <location>
        <begin position="1"/>
        <end position="143"/>
    </location>
</feature>
<dbReference type="Proteomes" id="UP000192596">
    <property type="component" value="Unassembled WGS sequence"/>
</dbReference>
<reference evidence="3" key="1">
    <citation type="submission" date="2017-03" db="EMBL/GenBank/DDBJ databases">
        <title>Genomes of endolithic fungi from Antarctica.</title>
        <authorList>
            <person name="Coleine C."/>
            <person name="Masonjones S."/>
            <person name="Stajich J.E."/>
        </authorList>
    </citation>
    <scope>NUCLEOTIDE SEQUENCE [LARGE SCALE GENOMIC DNA]</scope>
    <source>
        <strain evidence="3">CCFEE 5527</strain>
    </source>
</reference>
<sequence>MARKADDILADLDNLGVDEQPPPRSTTPSVPSSKPAPVSSDDDLFGDLQAQLAARPSQQTSRPGTPRVASSTTSATTRPGYTPASSGPPSGRTSSEDRARRSVASIGGERRSGEGREFHRAVTPGQDEEPLQQEKAAAPVAQTSGGGGWWGSLTSAASAAVKQAETLAKEISGNEEAQRWADQVRSIGGKNLSNLQYLGSDITSRALPTFTSLIQHIAPPISAHERLQIHATHDVVGYPSLDPLIYGVFSRTMAQVEGGELMVIQRGSEQRSRGRTGSEAQGYRGGVLGTNSSGWSDGPWWRDEGLQRSLGAVEGLVEGTRLARVSAEAYAKEFFERSGGVEAAAKRASEVLSESNPVRSSDIFLAIQATGYEEDKALFADSARGEDEKSAVAEPPADAEPLIAFAIYLHDPLHSLSFSSLSQPFPRRWADWLDASASDENGLPDSIQEIIAAGGVDPREWVAEWLEEVLSLGVGLVAQRYVAKRMGVGEGGLGRGKRREESDMIGEAARAI</sequence>
<feature type="region of interest" description="Disordered" evidence="1">
    <location>
        <begin position="267"/>
        <end position="288"/>
    </location>
</feature>
<feature type="compositionally biased region" description="Low complexity" evidence="1">
    <location>
        <begin position="26"/>
        <end position="39"/>
    </location>
</feature>
<dbReference type="AlphaFoldDB" id="A0A1V8TUU3"/>
<gene>
    <name evidence="2" type="ORF">B0A48_00433</name>
</gene>
<dbReference type="PANTHER" id="PTHR28265:SF1">
    <property type="entry name" value="MAINTENANCE OF TELOMERE CAPPING PROTEIN 1"/>
    <property type="match status" value="1"/>
</dbReference>
<feature type="compositionally biased region" description="Polar residues" evidence="1">
    <location>
        <begin position="83"/>
        <end position="93"/>
    </location>
</feature>
<protein>
    <recommendedName>
        <fullName evidence="4">Maintenance of telomere capping protein 1</fullName>
    </recommendedName>
</protein>
<accession>A0A1V8TUU3</accession>
<feature type="region of interest" description="Disordered" evidence="1">
    <location>
        <begin position="492"/>
        <end position="512"/>
    </location>
</feature>
<dbReference type="Pfam" id="PF10310">
    <property type="entry name" value="DUF5427"/>
    <property type="match status" value="1"/>
</dbReference>
<dbReference type="PANTHER" id="PTHR28265">
    <property type="entry name" value="MAINTENANCE OF TELOMERE CAPPING PROTEIN 1"/>
    <property type="match status" value="1"/>
</dbReference>
<evidence type="ECO:0000313" key="2">
    <source>
        <dbReference type="EMBL" id="OQO15051.1"/>
    </source>
</evidence>
<keyword evidence="3" id="KW-1185">Reference proteome</keyword>
<dbReference type="FunCoup" id="A0A1V8TUU3">
    <property type="interactions" value="37"/>
</dbReference>
<dbReference type="EMBL" id="NAJO01000001">
    <property type="protein sequence ID" value="OQO15051.1"/>
    <property type="molecule type" value="Genomic_DNA"/>
</dbReference>